<name>A0A9C7F6S5_9VIRU</name>
<proteinExistence type="predicted"/>
<feature type="transmembrane region" description="Helical" evidence="1">
    <location>
        <begin position="6"/>
        <end position="23"/>
    </location>
</feature>
<accession>A0A9C7F6S5</accession>
<keyword evidence="1" id="KW-0472">Membrane</keyword>
<keyword evidence="1" id="KW-0812">Transmembrane</keyword>
<evidence type="ECO:0000256" key="1">
    <source>
        <dbReference type="SAM" id="Phobius"/>
    </source>
</evidence>
<reference evidence="2" key="1">
    <citation type="submission" date="2022-10" db="EMBL/GenBank/DDBJ databases">
        <title>Genome sequences of endogenous nimaviruses in decapod crustaceans.</title>
        <authorList>
            <person name="Kawato S."/>
            <person name="Nozaki R."/>
            <person name="Kondo H."/>
            <person name="Hirono I."/>
        </authorList>
    </citation>
    <scope>NUCLEOTIDE SEQUENCE</scope>
    <source>
        <strain evidence="2">Okinawa2016</strain>
    </source>
</reference>
<dbReference type="EMBL" id="LC738874">
    <property type="protein sequence ID" value="BDT62411.1"/>
    <property type="molecule type" value="Genomic_DNA"/>
</dbReference>
<evidence type="ECO:0000313" key="2">
    <source>
        <dbReference type="EMBL" id="BDT62411.1"/>
    </source>
</evidence>
<organism evidence="2">
    <name type="scientific">Melicertus latisulcatus majanivirus</name>
    <dbReference type="NCBI Taxonomy" id="2984277"/>
    <lineage>
        <taxon>Viruses</taxon>
        <taxon>Viruses incertae sedis</taxon>
        <taxon>Naldaviricetes</taxon>
        <taxon>Nimaviridae</taxon>
    </lineage>
</organism>
<keyword evidence="1" id="KW-1133">Transmembrane helix</keyword>
<sequence>MGICMILYWLLLGYILYVYISHYKEENLKTIPHNSIFYYLELDTIQGMNELSDQSKSTVVAKIIPHLSTLTTLRLLNKYIYK</sequence>
<protein>
    <submittedName>
        <fullName evidence="2">Uncharacterized protein</fullName>
    </submittedName>
</protein>